<sequence length="141" mass="16184">MKKLKMKSREEIARINYLIGVTSREVGHGNERRVVAAYTTDCPKGSCPPWIKSVRLANQQEDRAGTDIVFEVSSDSRHDKVLLQVKSSKAGQGKFQSKQRDGRVDRRIVTAIIHPKYDFCMIRKIITPIISAEWRRMLLKD</sequence>
<reference evidence="1 2" key="1">
    <citation type="journal article" date="2016" name="Nat. Commun.">
        <title>Thousands of microbial genomes shed light on interconnected biogeochemical processes in an aquifer system.</title>
        <authorList>
            <person name="Anantharaman K."/>
            <person name="Brown C.T."/>
            <person name="Hug L.A."/>
            <person name="Sharon I."/>
            <person name="Castelle C.J."/>
            <person name="Probst A.J."/>
            <person name="Thomas B.C."/>
            <person name="Singh A."/>
            <person name="Wilkins M.J."/>
            <person name="Karaoz U."/>
            <person name="Brodie E.L."/>
            <person name="Williams K.H."/>
            <person name="Hubbard S.S."/>
            <person name="Banfield J.F."/>
        </authorList>
    </citation>
    <scope>NUCLEOTIDE SEQUENCE [LARGE SCALE GENOMIC DNA]</scope>
</reference>
<name>A0A1G2MKT5_9BACT</name>
<comment type="caution">
    <text evidence="1">The sequence shown here is derived from an EMBL/GenBank/DDBJ whole genome shotgun (WGS) entry which is preliminary data.</text>
</comment>
<accession>A0A1G2MKT5</accession>
<evidence type="ECO:0000313" key="2">
    <source>
        <dbReference type="Proteomes" id="UP000178413"/>
    </source>
</evidence>
<dbReference type="AlphaFoldDB" id="A0A1G2MKT5"/>
<evidence type="ECO:0008006" key="3">
    <source>
        <dbReference type="Google" id="ProtNLM"/>
    </source>
</evidence>
<dbReference type="EMBL" id="MHRM01000006">
    <property type="protein sequence ID" value="OHA24344.1"/>
    <property type="molecule type" value="Genomic_DNA"/>
</dbReference>
<organism evidence="1 2">
    <name type="scientific">Candidatus Taylorbacteria bacterium RIFCSPHIGHO2_02_FULL_44_12</name>
    <dbReference type="NCBI Taxonomy" id="1802308"/>
    <lineage>
        <taxon>Bacteria</taxon>
        <taxon>Candidatus Tayloriibacteriota</taxon>
    </lineage>
</organism>
<proteinExistence type="predicted"/>
<evidence type="ECO:0000313" key="1">
    <source>
        <dbReference type="EMBL" id="OHA24344.1"/>
    </source>
</evidence>
<dbReference type="Proteomes" id="UP000178413">
    <property type="component" value="Unassembled WGS sequence"/>
</dbReference>
<protein>
    <recommendedName>
        <fullName evidence="3">DUF4365 domain-containing protein</fullName>
    </recommendedName>
</protein>
<gene>
    <name evidence="1" type="ORF">A3D50_02305</name>
</gene>